<dbReference type="AlphaFoldDB" id="A0AAN7S2E0"/>
<evidence type="ECO:0000313" key="2">
    <source>
        <dbReference type="Proteomes" id="UP001333110"/>
    </source>
</evidence>
<protein>
    <submittedName>
        <fullName evidence="1">Uncharacterized protein</fullName>
    </submittedName>
</protein>
<reference evidence="1 2" key="1">
    <citation type="journal article" date="2023" name="J. Hered.">
        <title>Chromosome-level genome of the wood stork (Mycteria americana) provides insight into avian chromosome evolution.</title>
        <authorList>
            <person name="Flamio R. Jr."/>
            <person name="Ramstad K.M."/>
        </authorList>
    </citation>
    <scope>NUCLEOTIDE SEQUENCE [LARGE SCALE GENOMIC DNA]</scope>
    <source>
        <strain evidence="1">JAX WOST 10</strain>
    </source>
</reference>
<accession>A0AAN7S2E0</accession>
<evidence type="ECO:0000313" key="1">
    <source>
        <dbReference type="EMBL" id="KAK4825917.1"/>
    </source>
</evidence>
<name>A0AAN7S2E0_MYCAM</name>
<comment type="caution">
    <text evidence="1">The sequence shown here is derived from an EMBL/GenBank/DDBJ whole genome shotgun (WGS) entry which is preliminary data.</text>
</comment>
<keyword evidence="2" id="KW-1185">Reference proteome</keyword>
<dbReference type="Proteomes" id="UP001333110">
    <property type="component" value="Unassembled WGS sequence"/>
</dbReference>
<organism evidence="1 2">
    <name type="scientific">Mycteria americana</name>
    <name type="common">Wood stork</name>
    <dbReference type="NCBI Taxonomy" id="33587"/>
    <lineage>
        <taxon>Eukaryota</taxon>
        <taxon>Metazoa</taxon>
        <taxon>Chordata</taxon>
        <taxon>Craniata</taxon>
        <taxon>Vertebrata</taxon>
        <taxon>Euteleostomi</taxon>
        <taxon>Archelosauria</taxon>
        <taxon>Archosauria</taxon>
        <taxon>Dinosauria</taxon>
        <taxon>Saurischia</taxon>
        <taxon>Theropoda</taxon>
        <taxon>Coelurosauria</taxon>
        <taxon>Aves</taxon>
        <taxon>Neognathae</taxon>
        <taxon>Neoaves</taxon>
        <taxon>Aequornithes</taxon>
        <taxon>Ciconiiformes</taxon>
        <taxon>Ciconiidae</taxon>
        <taxon>Mycteria</taxon>
    </lineage>
</organism>
<sequence length="602" mass="67381">MSAKCGKGSCTGIKVYFKFSSILQTTPLMCSQKNPEWRWSQAHIKYNGIIGTRAIKENLNLATVIMHGSHVFSRHEWSWDNGWLPLLKGKAEEIQVGCRMINGSTHENVTSMTIFSISRNPIASKSCVTDEWDCWYNFSLVGPTIVACVWQQHCTGPGQHCTGLSFQFKIDMIEPHPTTPPDLTSPTPLDTLQYGVRNVPIFTTVPHNDPWDHALSRYSASTGTQQNRRNLSLSVLVMHENEVYSKDEWSWNDSLRMARLQAIPGQTIQISCRVTNGSTYHRPTEIQTVYTDSSRLENYKAECYTITEPNSGCWYNLTFTKPILVGTKLLFEFMIDTATSVPVAKDKEPLPPQMSENVSTRPPISLTPFTFNTGPYIIKNTGQQQVLFNLSYSLKRVELAMQTNISAIKPTCSPFLSTSYTGWSAWLHERTLISPKQPKRDVTGVLGSGLRVLNSIDAEVVANKLATVTNDLSALKHPLQSSLSALGANQWLLSDMLPQWGKVNEKDHQLIVDALGVAQNVSLALSCIQAQLWMQSIVAAIIREVNFTYDPTDSKATAFVLTIRNASVCTIYPIIALGLNHNRAILYPLEHRVWAQQNGNLW</sequence>
<gene>
    <name evidence="1" type="ORF">QYF61_003412</name>
</gene>
<proteinExistence type="predicted"/>
<dbReference type="EMBL" id="JAUNZN010000002">
    <property type="protein sequence ID" value="KAK4825917.1"/>
    <property type="molecule type" value="Genomic_DNA"/>
</dbReference>